<accession>A0A835U8C4</accession>
<gene>
    <name evidence="1" type="ORF">HPP92_027093</name>
</gene>
<evidence type="ECO:0000313" key="1">
    <source>
        <dbReference type="EMBL" id="KAG0449876.1"/>
    </source>
</evidence>
<dbReference type="AlphaFoldDB" id="A0A835U8C4"/>
<dbReference type="Proteomes" id="UP000639772">
    <property type="component" value="Unassembled WGS sequence"/>
</dbReference>
<evidence type="ECO:0000313" key="2">
    <source>
        <dbReference type="Proteomes" id="UP000639772"/>
    </source>
</evidence>
<organism evidence="1 2">
    <name type="scientific">Vanilla planifolia</name>
    <name type="common">Vanilla</name>
    <dbReference type="NCBI Taxonomy" id="51239"/>
    <lineage>
        <taxon>Eukaryota</taxon>
        <taxon>Viridiplantae</taxon>
        <taxon>Streptophyta</taxon>
        <taxon>Embryophyta</taxon>
        <taxon>Tracheophyta</taxon>
        <taxon>Spermatophyta</taxon>
        <taxon>Magnoliopsida</taxon>
        <taxon>Liliopsida</taxon>
        <taxon>Asparagales</taxon>
        <taxon>Orchidaceae</taxon>
        <taxon>Vanilloideae</taxon>
        <taxon>Vanilleae</taxon>
        <taxon>Vanilla</taxon>
    </lineage>
</organism>
<name>A0A835U8C4_VANPL</name>
<comment type="caution">
    <text evidence="1">The sequence shown here is derived from an EMBL/GenBank/DDBJ whole genome shotgun (WGS) entry which is preliminary data.</text>
</comment>
<reference evidence="1 2" key="1">
    <citation type="journal article" date="2020" name="Nat. Food">
        <title>A phased Vanilla planifolia genome enables genetic improvement of flavour and production.</title>
        <authorList>
            <person name="Hasing T."/>
            <person name="Tang H."/>
            <person name="Brym M."/>
            <person name="Khazi F."/>
            <person name="Huang T."/>
            <person name="Chambers A.H."/>
        </authorList>
    </citation>
    <scope>NUCLEOTIDE SEQUENCE [LARGE SCALE GENOMIC DNA]</scope>
    <source>
        <tissue evidence="1">Leaf</tissue>
    </source>
</reference>
<sequence>MKKAGILVASSVAAAAALHPPPLLRPRAVRHAAIRMQGLLVVVKEAESGSGGKNRSEELKI</sequence>
<proteinExistence type="predicted"/>
<dbReference type="EMBL" id="JADCNM010000159">
    <property type="protein sequence ID" value="KAG0449876.1"/>
    <property type="molecule type" value="Genomic_DNA"/>
</dbReference>
<protein>
    <submittedName>
        <fullName evidence="1">Uncharacterized protein</fullName>
    </submittedName>
</protein>